<evidence type="ECO:0000256" key="4">
    <source>
        <dbReference type="ARBA" id="ARBA00022475"/>
    </source>
</evidence>
<dbReference type="RefSeq" id="WP_186862928.1">
    <property type="nucleotide sequence ID" value="NZ_JACOGC010000003.1"/>
</dbReference>
<comment type="similarity">
    <text evidence="2">Belongs to the TonB family.</text>
</comment>
<keyword evidence="9 10" id="KW-0472">Membrane</keyword>
<keyword evidence="3" id="KW-0813">Transport</keyword>
<dbReference type="PANTHER" id="PTHR33446:SF2">
    <property type="entry name" value="PROTEIN TONB"/>
    <property type="match status" value="1"/>
</dbReference>
<dbReference type="PROSITE" id="PS52015">
    <property type="entry name" value="TONB_CTD"/>
    <property type="match status" value="1"/>
</dbReference>
<evidence type="ECO:0000256" key="7">
    <source>
        <dbReference type="ARBA" id="ARBA00022927"/>
    </source>
</evidence>
<evidence type="ECO:0000256" key="3">
    <source>
        <dbReference type="ARBA" id="ARBA00022448"/>
    </source>
</evidence>
<comment type="subcellular location">
    <subcellularLocation>
        <location evidence="1">Cell inner membrane</location>
        <topology evidence="1">Single-pass membrane protein</topology>
        <orientation evidence="1">Periplasmic side</orientation>
    </subcellularLocation>
</comment>
<evidence type="ECO:0000256" key="5">
    <source>
        <dbReference type="ARBA" id="ARBA00022519"/>
    </source>
</evidence>
<comment type="caution">
    <text evidence="12">The sequence shown here is derived from an EMBL/GenBank/DDBJ whole genome shotgun (WGS) entry which is preliminary data.</text>
</comment>
<evidence type="ECO:0000256" key="1">
    <source>
        <dbReference type="ARBA" id="ARBA00004383"/>
    </source>
</evidence>
<keyword evidence="4" id="KW-1003">Cell membrane</keyword>
<evidence type="ECO:0000256" key="9">
    <source>
        <dbReference type="ARBA" id="ARBA00023136"/>
    </source>
</evidence>
<evidence type="ECO:0000256" key="6">
    <source>
        <dbReference type="ARBA" id="ARBA00022692"/>
    </source>
</evidence>
<dbReference type="SUPFAM" id="SSF74653">
    <property type="entry name" value="TolA/TonB C-terminal domain"/>
    <property type="match status" value="1"/>
</dbReference>
<evidence type="ECO:0000256" key="2">
    <source>
        <dbReference type="ARBA" id="ARBA00006555"/>
    </source>
</evidence>
<dbReference type="Pfam" id="PF03544">
    <property type="entry name" value="TonB_C"/>
    <property type="match status" value="1"/>
</dbReference>
<keyword evidence="6 10" id="KW-0812">Transmembrane</keyword>
<keyword evidence="8 10" id="KW-1133">Transmembrane helix</keyword>
<dbReference type="InterPro" id="IPR006260">
    <property type="entry name" value="TonB/TolA_C"/>
</dbReference>
<keyword evidence="13" id="KW-1185">Reference proteome</keyword>
<dbReference type="InterPro" id="IPR037682">
    <property type="entry name" value="TonB_C"/>
</dbReference>
<reference evidence="12 13" key="1">
    <citation type="submission" date="2020-08" db="EMBL/GenBank/DDBJ databases">
        <title>Novel species isolated from subtropical streams in China.</title>
        <authorList>
            <person name="Lu H."/>
        </authorList>
    </citation>
    <scope>NUCLEOTIDE SEQUENCE [LARGE SCALE GENOMIC DNA]</scope>
    <source>
        <strain evidence="12 13">FT31W</strain>
    </source>
</reference>
<protein>
    <submittedName>
        <fullName evidence="12">TonB family protein</fullName>
    </submittedName>
</protein>
<dbReference type="InterPro" id="IPR051045">
    <property type="entry name" value="TonB-dependent_transducer"/>
</dbReference>
<dbReference type="Proteomes" id="UP000613113">
    <property type="component" value="Unassembled WGS sequence"/>
</dbReference>
<keyword evidence="7" id="KW-0653">Protein transport</keyword>
<evidence type="ECO:0000313" key="12">
    <source>
        <dbReference type="EMBL" id="MBC3885349.1"/>
    </source>
</evidence>
<organism evidence="12 13">
    <name type="scientific">Undibacterium griseum</name>
    <dbReference type="NCBI Taxonomy" id="2762295"/>
    <lineage>
        <taxon>Bacteria</taxon>
        <taxon>Pseudomonadati</taxon>
        <taxon>Pseudomonadota</taxon>
        <taxon>Betaproteobacteria</taxon>
        <taxon>Burkholderiales</taxon>
        <taxon>Oxalobacteraceae</taxon>
        <taxon>Undibacterium</taxon>
    </lineage>
</organism>
<dbReference type="Gene3D" id="3.30.1150.10">
    <property type="match status" value="1"/>
</dbReference>
<feature type="domain" description="TonB C-terminal" evidence="11">
    <location>
        <begin position="131"/>
        <end position="222"/>
    </location>
</feature>
<evidence type="ECO:0000256" key="8">
    <source>
        <dbReference type="ARBA" id="ARBA00022989"/>
    </source>
</evidence>
<evidence type="ECO:0000313" key="13">
    <source>
        <dbReference type="Proteomes" id="UP000613113"/>
    </source>
</evidence>
<accession>A0ABR6YN70</accession>
<evidence type="ECO:0000256" key="10">
    <source>
        <dbReference type="SAM" id="Phobius"/>
    </source>
</evidence>
<dbReference type="NCBIfam" id="TIGR01352">
    <property type="entry name" value="tonB_Cterm"/>
    <property type="match status" value="1"/>
</dbReference>
<feature type="transmembrane region" description="Helical" evidence="10">
    <location>
        <begin position="16"/>
        <end position="37"/>
    </location>
</feature>
<sequence length="222" mass="23560">MPLAFGSQPVLRTSRLLPFSIIVIAHLMLIIALQHILLPDTAPAAPKAIVMTLLTPPPPPAAAVATQRAIQPVTPAVSHPVLAEPSPVNIAPAPEATFVPPAIAVITPATAPAITETTHGTATHPTPPAIRQISEVQYIRAPQAEYPPMAKRMGEQGKVTLTVLVNEKGHAERVDIQKTSGSQRLDEAARQALMRAVFKPYVEDGKPLPVMAFATISFSLDT</sequence>
<proteinExistence type="inferred from homology"/>
<gene>
    <name evidence="12" type="ORF">H8K27_09445</name>
</gene>
<name>A0ABR6YN70_9BURK</name>
<keyword evidence="5" id="KW-0997">Cell inner membrane</keyword>
<dbReference type="EMBL" id="JACOGC010000003">
    <property type="protein sequence ID" value="MBC3885349.1"/>
    <property type="molecule type" value="Genomic_DNA"/>
</dbReference>
<evidence type="ECO:0000259" key="11">
    <source>
        <dbReference type="PROSITE" id="PS52015"/>
    </source>
</evidence>
<dbReference type="PANTHER" id="PTHR33446">
    <property type="entry name" value="PROTEIN TONB-RELATED"/>
    <property type="match status" value="1"/>
</dbReference>